<keyword evidence="6" id="KW-0460">Magnesium</keyword>
<dbReference type="RefSeq" id="WP_015711873.1">
    <property type="nucleotide sequence ID" value="NC_015577.1"/>
</dbReference>
<evidence type="ECO:0000313" key="13">
    <source>
        <dbReference type="EMBL" id="AEF82377.1"/>
    </source>
</evidence>
<feature type="binding site" evidence="11">
    <location>
        <position position="133"/>
    </location>
    <ligand>
        <name>substrate</name>
    </ligand>
</feature>
<dbReference type="Proteomes" id="UP000009222">
    <property type="component" value="Chromosome"/>
</dbReference>
<dbReference type="EMBL" id="CP001841">
    <property type="protein sequence ID" value="AEF82377.1"/>
    <property type="molecule type" value="Genomic_DNA"/>
</dbReference>
<dbReference type="GO" id="GO:0000287">
    <property type="term" value="F:magnesium ion binding"/>
    <property type="evidence" value="ECO:0007669"/>
    <property type="project" value="TreeGrafter"/>
</dbReference>
<organism evidence="13 14">
    <name type="scientific">Leadbettera azotonutricia (strain ATCC BAA-888 / DSM 13862 / ZAS-9)</name>
    <name type="common">Treponema azotonutricium</name>
    <dbReference type="NCBI Taxonomy" id="545695"/>
    <lineage>
        <taxon>Bacteria</taxon>
        <taxon>Pseudomonadati</taxon>
        <taxon>Spirochaetota</taxon>
        <taxon>Spirochaetia</taxon>
        <taxon>Spirochaetales</taxon>
        <taxon>Breznakiellaceae</taxon>
        <taxon>Leadbettera</taxon>
    </lineage>
</organism>
<evidence type="ECO:0000256" key="8">
    <source>
        <dbReference type="ARBA" id="ARBA00048138"/>
    </source>
</evidence>
<evidence type="ECO:0000256" key="7">
    <source>
        <dbReference type="ARBA" id="ARBA00023299"/>
    </source>
</evidence>
<dbReference type="InterPro" id="IPR023214">
    <property type="entry name" value="HAD_sf"/>
</dbReference>
<feature type="active site" description="Nucleophile" evidence="10">
    <location>
        <position position="7"/>
    </location>
</feature>
<keyword evidence="5 13" id="KW-0378">Hydrolase</keyword>
<dbReference type="NCBIfam" id="NF010109">
    <property type="entry name" value="PRK13582.1"/>
    <property type="match status" value="1"/>
</dbReference>
<dbReference type="InterPro" id="IPR036412">
    <property type="entry name" value="HAD-like_sf"/>
</dbReference>
<dbReference type="PANTHER" id="PTHR43344:SF2">
    <property type="entry name" value="PHOSPHOSERINE PHOSPHATASE"/>
    <property type="match status" value="1"/>
</dbReference>
<keyword evidence="4" id="KW-0479">Metal-binding</keyword>
<name>F5YFM8_LEAAZ</name>
<evidence type="ECO:0000256" key="5">
    <source>
        <dbReference type="ARBA" id="ARBA00022801"/>
    </source>
</evidence>
<evidence type="ECO:0000313" key="14">
    <source>
        <dbReference type="Proteomes" id="UP000009222"/>
    </source>
</evidence>
<dbReference type="GO" id="GO:0005737">
    <property type="term" value="C:cytoplasm"/>
    <property type="evidence" value="ECO:0007669"/>
    <property type="project" value="TreeGrafter"/>
</dbReference>
<evidence type="ECO:0000256" key="6">
    <source>
        <dbReference type="ARBA" id="ARBA00022842"/>
    </source>
</evidence>
<dbReference type="AlphaFoldDB" id="F5YFM8"/>
<feature type="binding site" evidence="11">
    <location>
        <position position="155"/>
    </location>
    <ligand>
        <name>substrate</name>
    </ligand>
</feature>
<comment type="cofactor">
    <cofactor evidence="12">
        <name>Mg(2+)</name>
        <dbReference type="ChEBI" id="CHEBI:18420"/>
    </cofactor>
    <text evidence="12">Binds 1 Mg(2+) ion per subunit.</text>
</comment>
<evidence type="ECO:0000256" key="4">
    <source>
        <dbReference type="ARBA" id="ARBA00022723"/>
    </source>
</evidence>
<keyword evidence="7" id="KW-0718">Serine biosynthesis</keyword>
<dbReference type="Gene3D" id="3.90.1470.10">
    <property type="entry name" value="thrh gene product, domain 2"/>
    <property type="match status" value="1"/>
</dbReference>
<evidence type="ECO:0000256" key="10">
    <source>
        <dbReference type="PIRSR" id="PIRSR611863-1"/>
    </source>
</evidence>
<dbReference type="InterPro" id="IPR050582">
    <property type="entry name" value="HAD-like_SerB"/>
</dbReference>
<evidence type="ECO:0000256" key="1">
    <source>
        <dbReference type="ARBA" id="ARBA00005135"/>
    </source>
</evidence>
<dbReference type="SUPFAM" id="SSF56784">
    <property type="entry name" value="HAD-like"/>
    <property type="match status" value="1"/>
</dbReference>
<keyword evidence="3" id="KW-0028">Amino-acid biosynthesis</keyword>
<evidence type="ECO:0000256" key="2">
    <source>
        <dbReference type="ARBA" id="ARBA00012640"/>
    </source>
</evidence>
<dbReference type="GO" id="GO:0036424">
    <property type="term" value="F:L-phosphoserine phosphatase activity"/>
    <property type="evidence" value="ECO:0007669"/>
    <property type="project" value="TreeGrafter"/>
</dbReference>
<dbReference type="EC" id="3.1.3.3" evidence="2"/>
<feature type="binding site" evidence="11">
    <location>
        <begin position="90"/>
        <end position="91"/>
    </location>
    <ligand>
        <name>substrate</name>
    </ligand>
</feature>
<sequence length="201" mass="22679">MRIVCLDLEGVLVPEIWIAFSEAVGIPELRRTTRDEPDYDKLMRFRLDLLEKNKLKLPDIQKVIGAMDPLPGAIDFAKALREKTQLIILSDTFEQFAKPLMAKLGYPTLFCNSLEAGKDGSITGYKLRQKEGKKHAVAALKTLNMEVFAAGDSFNDLAMIQESDGGCLFRAPQKIRDDYPHIPCVDIYDDLLSQIDNFLEK</sequence>
<proteinExistence type="predicted"/>
<dbReference type="HOGENOM" id="CLU_097498_0_0_12"/>
<comment type="catalytic activity">
    <reaction evidence="9">
        <text>O-phospho-D-serine + H2O = D-serine + phosphate</text>
        <dbReference type="Rhea" id="RHEA:24873"/>
        <dbReference type="ChEBI" id="CHEBI:15377"/>
        <dbReference type="ChEBI" id="CHEBI:35247"/>
        <dbReference type="ChEBI" id="CHEBI:43474"/>
        <dbReference type="ChEBI" id="CHEBI:58680"/>
        <dbReference type="EC" id="3.1.3.3"/>
    </reaction>
</comment>
<gene>
    <name evidence="13" type="primary">thrH</name>
    <name evidence="13" type="ordered locus">TREAZ_0049</name>
</gene>
<feature type="active site" description="Proton donor" evidence="10">
    <location>
        <position position="9"/>
    </location>
</feature>
<dbReference type="eggNOG" id="COG0560">
    <property type="taxonomic scope" value="Bacteria"/>
</dbReference>
<feature type="binding site" evidence="12">
    <location>
        <position position="9"/>
    </location>
    <ligand>
        <name>Mg(2+)</name>
        <dbReference type="ChEBI" id="CHEBI:18420"/>
    </ligand>
</feature>
<keyword evidence="14" id="KW-1185">Reference proteome</keyword>
<evidence type="ECO:0000256" key="12">
    <source>
        <dbReference type="PIRSR" id="PIRSR611863-3"/>
    </source>
</evidence>
<feature type="binding site" evidence="12">
    <location>
        <position position="7"/>
    </location>
    <ligand>
        <name>Mg(2+)</name>
        <dbReference type="ChEBI" id="CHEBI:18420"/>
    </ligand>
</feature>
<dbReference type="PANTHER" id="PTHR43344">
    <property type="entry name" value="PHOSPHOSERINE PHOSPHATASE"/>
    <property type="match status" value="1"/>
</dbReference>
<evidence type="ECO:0000256" key="3">
    <source>
        <dbReference type="ARBA" id="ARBA00022605"/>
    </source>
</evidence>
<dbReference type="Pfam" id="PF00702">
    <property type="entry name" value="Hydrolase"/>
    <property type="match status" value="1"/>
</dbReference>
<dbReference type="InParanoid" id="F5YFM8"/>
<accession>F5YFM8</accession>
<dbReference type="GO" id="GO:0016740">
    <property type="term" value="F:transferase activity"/>
    <property type="evidence" value="ECO:0007669"/>
    <property type="project" value="UniProtKB-KW"/>
</dbReference>
<feature type="binding site" evidence="12">
    <location>
        <position position="152"/>
    </location>
    <ligand>
        <name>Mg(2+)</name>
        <dbReference type="ChEBI" id="CHEBI:18420"/>
    </ligand>
</feature>
<keyword evidence="13" id="KW-0808">Transferase</keyword>
<protein>
    <recommendedName>
        <fullName evidence="2">phosphoserine phosphatase</fullName>
        <ecNumber evidence="2">3.1.3.3</ecNumber>
    </recommendedName>
</protein>
<dbReference type="STRING" id="545695.TREAZ_0049"/>
<dbReference type="GO" id="GO:0006564">
    <property type="term" value="P:L-serine biosynthetic process"/>
    <property type="evidence" value="ECO:0007669"/>
    <property type="project" value="UniProtKB-KW"/>
</dbReference>
<reference evidence="14" key="1">
    <citation type="submission" date="2009-12" db="EMBL/GenBank/DDBJ databases">
        <title>Complete sequence of Treponema azotonutricium strain ZAS-9.</title>
        <authorList>
            <person name="Tetu S.G."/>
            <person name="Matson E."/>
            <person name="Ren Q."/>
            <person name="Seshadri R."/>
            <person name="Elbourne L."/>
            <person name="Hassan K.A."/>
            <person name="Durkin A."/>
            <person name="Radune D."/>
            <person name="Mohamoud Y."/>
            <person name="Shay R."/>
            <person name="Jin S."/>
            <person name="Zhang X."/>
            <person name="Lucey K."/>
            <person name="Ballor N.R."/>
            <person name="Ottesen E."/>
            <person name="Rosenthal R."/>
            <person name="Allen A."/>
            <person name="Leadbetter J.R."/>
            <person name="Paulsen I.T."/>
        </authorList>
    </citation>
    <scope>NUCLEOTIDE SEQUENCE [LARGE SCALE GENOMIC DNA]</scope>
    <source>
        <strain evidence="14">ATCC BAA-888 / DSM 13862 / ZAS-9</strain>
    </source>
</reference>
<evidence type="ECO:0000256" key="9">
    <source>
        <dbReference type="ARBA" id="ARBA00048523"/>
    </source>
</evidence>
<dbReference type="KEGG" id="taz:TREAZ_0049"/>
<comment type="catalytic activity">
    <reaction evidence="8">
        <text>O-phospho-L-serine + H2O = L-serine + phosphate</text>
        <dbReference type="Rhea" id="RHEA:21208"/>
        <dbReference type="ChEBI" id="CHEBI:15377"/>
        <dbReference type="ChEBI" id="CHEBI:33384"/>
        <dbReference type="ChEBI" id="CHEBI:43474"/>
        <dbReference type="ChEBI" id="CHEBI:57524"/>
        <dbReference type="EC" id="3.1.3.3"/>
    </reaction>
</comment>
<feature type="binding site" evidence="11">
    <location>
        <position position="46"/>
    </location>
    <ligand>
        <name>substrate</name>
    </ligand>
</feature>
<dbReference type="NCBIfam" id="TIGR02137">
    <property type="entry name" value="HSK-PSP"/>
    <property type="match status" value="1"/>
</dbReference>
<dbReference type="Gene3D" id="3.40.50.1000">
    <property type="entry name" value="HAD superfamily/HAD-like"/>
    <property type="match status" value="1"/>
</dbReference>
<feature type="binding site" evidence="11">
    <location>
        <position position="15"/>
    </location>
    <ligand>
        <name>substrate</name>
    </ligand>
</feature>
<dbReference type="InterPro" id="IPR011863">
    <property type="entry name" value="HSK-PSP"/>
</dbReference>
<dbReference type="OrthoDB" id="9801134at2"/>
<evidence type="ECO:0000256" key="11">
    <source>
        <dbReference type="PIRSR" id="PIRSR611863-2"/>
    </source>
</evidence>
<reference evidence="13 14" key="2">
    <citation type="journal article" date="2011" name="ISME J.">
        <title>RNA-seq reveals cooperative metabolic interactions between two termite-gut spirochete species in co-culture.</title>
        <authorList>
            <person name="Rosenthal A.Z."/>
            <person name="Matson E.G."/>
            <person name="Eldar A."/>
            <person name="Leadbetter J.R."/>
        </authorList>
    </citation>
    <scope>NUCLEOTIDE SEQUENCE [LARGE SCALE GENOMIC DNA]</scope>
    <source>
        <strain evidence="14">ATCC BAA-888 / DSM 13862 / ZAS-9</strain>
    </source>
</reference>
<comment type="pathway">
    <text evidence="1">Amino-acid biosynthesis; L-serine biosynthesis; L-serine from 3-phospho-D-glycerate: step 3/3.</text>
</comment>